<feature type="compositionally biased region" description="Acidic residues" evidence="1">
    <location>
        <begin position="414"/>
        <end position="437"/>
    </location>
</feature>
<feature type="compositionally biased region" description="Polar residues" evidence="1">
    <location>
        <begin position="333"/>
        <end position="347"/>
    </location>
</feature>
<reference evidence="2 3" key="1">
    <citation type="journal article" date="2024" name="J Genomics">
        <title>Draft genome sequencing and assembly of Favolaschia claudopus CIRM-BRFM 2984 isolated from oak limbs.</title>
        <authorList>
            <person name="Navarro D."/>
            <person name="Drula E."/>
            <person name="Chaduli D."/>
            <person name="Cazenave R."/>
            <person name="Ahrendt S."/>
            <person name="Wang J."/>
            <person name="Lipzen A."/>
            <person name="Daum C."/>
            <person name="Barry K."/>
            <person name="Grigoriev I.V."/>
            <person name="Favel A."/>
            <person name="Rosso M.N."/>
            <person name="Martin F."/>
        </authorList>
    </citation>
    <scope>NUCLEOTIDE SEQUENCE [LARGE SCALE GENOMIC DNA]</scope>
    <source>
        <strain evidence="2 3">CIRM-BRFM 2984</strain>
    </source>
</reference>
<feature type="compositionally biased region" description="Acidic residues" evidence="1">
    <location>
        <begin position="191"/>
        <end position="216"/>
    </location>
</feature>
<dbReference type="InterPro" id="IPR013083">
    <property type="entry name" value="Znf_RING/FYVE/PHD"/>
</dbReference>
<dbReference type="EMBL" id="JAWWNJ010000079">
    <property type="protein sequence ID" value="KAK7002441.1"/>
    <property type="molecule type" value="Genomic_DNA"/>
</dbReference>
<feature type="region of interest" description="Disordered" evidence="1">
    <location>
        <begin position="538"/>
        <end position="560"/>
    </location>
</feature>
<gene>
    <name evidence="2" type="ORF">R3P38DRAFT_3042952</name>
</gene>
<evidence type="ECO:0008006" key="4">
    <source>
        <dbReference type="Google" id="ProtNLM"/>
    </source>
</evidence>
<dbReference type="SUPFAM" id="SSF49599">
    <property type="entry name" value="TRAF domain-like"/>
    <property type="match status" value="1"/>
</dbReference>
<comment type="caution">
    <text evidence="2">The sequence shown here is derived from an EMBL/GenBank/DDBJ whole genome shotgun (WGS) entry which is preliminary data.</text>
</comment>
<dbReference type="Proteomes" id="UP001362999">
    <property type="component" value="Unassembled WGS sequence"/>
</dbReference>
<feature type="region of interest" description="Disordered" evidence="1">
    <location>
        <begin position="333"/>
        <end position="482"/>
    </location>
</feature>
<feature type="compositionally biased region" description="Basic residues" evidence="1">
    <location>
        <begin position="446"/>
        <end position="464"/>
    </location>
</feature>
<evidence type="ECO:0000256" key="1">
    <source>
        <dbReference type="SAM" id="MobiDB-lite"/>
    </source>
</evidence>
<evidence type="ECO:0000313" key="2">
    <source>
        <dbReference type="EMBL" id="KAK7002441.1"/>
    </source>
</evidence>
<name>A0AAW0A8A1_9AGAR</name>
<dbReference type="AlphaFoldDB" id="A0AAW0A8A1"/>
<proteinExistence type="predicted"/>
<accession>A0AAW0A8A1</accession>
<dbReference type="Gene3D" id="3.30.40.10">
    <property type="entry name" value="Zinc/RING finger domain, C3HC4 (zinc finger)"/>
    <property type="match status" value="1"/>
</dbReference>
<keyword evidence="3" id="KW-1185">Reference proteome</keyword>
<feature type="compositionally biased region" description="Basic and acidic residues" evidence="1">
    <location>
        <begin position="473"/>
        <end position="482"/>
    </location>
</feature>
<protein>
    <recommendedName>
        <fullName evidence="4">C2H2-type domain-containing protein</fullName>
    </recommendedName>
</protein>
<organism evidence="2 3">
    <name type="scientific">Favolaschia claudopus</name>
    <dbReference type="NCBI Taxonomy" id="2862362"/>
    <lineage>
        <taxon>Eukaryota</taxon>
        <taxon>Fungi</taxon>
        <taxon>Dikarya</taxon>
        <taxon>Basidiomycota</taxon>
        <taxon>Agaricomycotina</taxon>
        <taxon>Agaricomycetes</taxon>
        <taxon>Agaricomycetidae</taxon>
        <taxon>Agaricales</taxon>
        <taxon>Marasmiineae</taxon>
        <taxon>Mycenaceae</taxon>
        <taxon>Favolaschia</taxon>
    </lineage>
</organism>
<feature type="compositionally biased region" description="Basic and acidic residues" evidence="1">
    <location>
        <begin position="386"/>
        <end position="398"/>
    </location>
</feature>
<evidence type="ECO:0000313" key="3">
    <source>
        <dbReference type="Proteomes" id="UP001362999"/>
    </source>
</evidence>
<sequence length="560" mass="61493">MFSEPKRQVMAAHCPSRLATCLKPKAFANIQSLFLLQPLCLCHHSGKTAFIPVHTWLHMAMTPTPDDSAVVLPFTPGTRLNATTPITDELQTFLSLLPPCVLGAGRMAYRAKSRDVQPAELFFAQLVDEMIEPFSFGHNLRQPCPPTPVYDIGLTEQDELDCDEEMGNLYRDSHSDDIADSDSEYFDQELLDDEGMPDYVDSDSMADDSEYESDDESLPRPPLFQDATDLWDDDHDLALPSNDDSDVEWPGECATLPNVGDGTALPEQPTLVALEQQFDALSLPEHDVQSSTTHDYCDLGNDVQNAPAQQTAAAPKAKQNRLFIRLPPLQSFQASPSHRINNAQSSALAAHDGDVEAADAHDYEQGSSSGATKRKGDTFATAWSPQHDDKQDNAKDVEVVAPKRKRVTFKEPVESESEWDDAEASEGDSENDDDADYFEAAAAPAPKRRRTNSKKAVAVRRRPAPKGQSSKPAGHDGEDKIGAKRVSCPLCTESIVKTHLKRHLASHDKARVSCPACAKQMLPRGLRKHLLGEGKVKRSCPASAGDREQAVAQLFGNKNR</sequence>
<feature type="region of interest" description="Disordered" evidence="1">
    <location>
        <begin position="191"/>
        <end position="223"/>
    </location>
</feature>
<feature type="compositionally biased region" description="Basic and acidic residues" evidence="1">
    <location>
        <begin position="351"/>
        <end position="364"/>
    </location>
</feature>